<evidence type="ECO:0000259" key="1">
    <source>
        <dbReference type="Pfam" id="PF16507"/>
    </source>
</evidence>
<dbReference type="EMBL" id="KN550678">
    <property type="protein sequence ID" value="KHJ93631.1"/>
    <property type="molecule type" value="Genomic_DNA"/>
</dbReference>
<dbReference type="GO" id="GO:0005634">
    <property type="term" value="C:nucleus"/>
    <property type="evidence" value="ECO:0007669"/>
    <property type="project" value="TreeGrafter"/>
</dbReference>
<dbReference type="PANTHER" id="PTHR32170">
    <property type="entry name" value="PROTEASOME ACTIVATOR COMPLEX SUBUNIT 4"/>
    <property type="match status" value="1"/>
</dbReference>
<sequence>LESAKIAVQDEETKESEEEKVLKKAIDRCVTALFTNTADSITSKLAEKVLDFVRTIQFETQLATDMISSLIAQMTYNGAIGLWYMLYMLSRVYPENSRYISERLNRPLSEWVPVREWGKLHDLRESKMAWYVPGEKAKQMVKDILMKFLFPVVDSLRNATMDRDTLKKAFTILSYGLSGSITCFPMPSSPPFISPNTVLPWFKKDLLNPALVHWEIAHPSGRNFREELVDVLELVIERLMTSKREHSQVLSSICRILHNVIHTSHSDAVSCLVRSEARAVLATLFSEFAVAKETIVEDILPTLSDPDSTRDHLKGALCMISQAGWATSSTIATKIKVWKAIIEMKVVDYPEVIDLYDELWNDIGKMQKPLRKHYECKTLNAFCSSWLEKLPKNDDWSKFRKAKALEATRQMRAARKAVNQKEQQLLVETLLVLYGKKDLLHTRQKLCRAMLWRCQKEKCGLKTIKVI</sequence>
<dbReference type="InterPro" id="IPR032430">
    <property type="entry name" value="Blm10_mid"/>
</dbReference>
<dbReference type="AlphaFoldDB" id="A0A0B1TC31"/>
<keyword evidence="3" id="KW-1185">Reference proteome</keyword>
<evidence type="ECO:0000313" key="2">
    <source>
        <dbReference type="EMBL" id="KHJ93631.1"/>
    </source>
</evidence>
<gene>
    <name evidence="2" type="ORF">OESDEN_06452</name>
</gene>
<dbReference type="Proteomes" id="UP000053660">
    <property type="component" value="Unassembled WGS sequence"/>
</dbReference>
<dbReference type="PANTHER" id="PTHR32170:SF3">
    <property type="entry name" value="PROTEASOME ACTIVATOR COMPLEX SUBUNIT 4"/>
    <property type="match status" value="1"/>
</dbReference>
<evidence type="ECO:0000313" key="3">
    <source>
        <dbReference type="Proteomes" id="UP000053660"/>
    </source>
</evidence>
<dbReference type="GO" id="GO:0070628">
    <property type="term" value="F:proteasome binding"/>
    <property type="evidence" value="ECO:0007669"/>
    <property type="project" value="InterPro"/>
</dbReference>
<name>A0A0B1TC31_OESDE</name>
<feature type="domain" description="Proteasome activator Blm10 middle HEAT repeats region" evidence="1">
    <location>
        <begin position="85"/>
        <end position="180"/>
    </location>
</feature>
<dbReference type="OrthoDB" id="17907at2759"/>
<dbReference type="GO" id="GO:0016504">
    <property type="term" value="F:peptidase activator activity"/>
    <property type="evidence" value="ECO:0007669"/>
    <property type="project" value="InterPro"/>
</dbReference>
<dbReference type="GO" id="GO:0010499">
    <property type="term" value="P:proteasomal ubiquitin-independent protein catabolic process"/>
    <property type="evidence" value="ECO:0007669"/>
    <property type="project" value="TreeGrafter"/>
</dbReference>
<organism evidence="2 3">
    <name type="scientific">Oesophagostomum dentatum</name>
    <name type="common">Nodular worm</name>
    <dbReference type="NCBI Taxonomy" id="61180"/>
    <lineage>
        <taxon>Eukaryota</taxon>
        <taxon>Metazoa</taxon>
        <taxon>Ecdysozoa</taxon>
        <taxon>Nematoda</taxon>
        <taxon>Chromadorea</taxon>
        <taxon>Rhabditida</taxon>
        <taxon>Rhabditina</taxon>
        <taxon>Rhabditomorpha</taxon>
        <taxon>Strongyloidea</taxon>
        <taxon>Strongylidae</taxon>
        <taxon>Oesophagostomum</taxon>
    </lineage>
</organism>
<reference evidence="2 3" key="1">
    <citation type="submission" date="2014-03" db="EMBL/GenBank/DDBJ databases">
        <title>Draft genome of the hookworm Oesophagostomum dentatum.</title>
        <authorList>
            <person name="Mitreva M."/>
        </authorList>
    </citation>
    <scope>NUCLEOTIDE SEQUENCE [LARGE SCALE GENOMIC DNA]</scope>
    <source>
        <strain evidence="2 3">OD-Hann</strain>
    </source>
</reference>
<feature type="non-terminal residue" evidence="2">
    <location>
        <position position="1"/>
    </location>
</feature>
<accession>A0A0B1TC31</accession>
<dbReference type="Pfam" id="PF16507">
    <property type="entry name" value="HEAT_PSME4_mid"/>
    <property type="match status" value="1"/>
</dbReference>
<dbReference type="InterPro" id="IPR035309">
    <property type="entry name" value="PSME4"/>
</dbReference>
<proteinExistence type="predicted"/>
<protein>
    <recommendedName>
        <fullName evidence="1">Proteasome activator Blm10 middle HEAT repeats region domain-containing protein</fullName>
    </recommendedName>
</protein>
<dbReference type="GO" id="GO:0005829">
    <property type="term" value="C:cytosol"/>
    <property type="evidence" value="ECO:0007669"/>
    <property type="project" value="TreeGrafter"/>
</dbReference>